<evidence type="ECO:0000313" key="2">
    <source>
        <dbReference type="EMBL" id="KAF7427738.1"/>
    </source>
</evidence>
<feature type="region of interest" description="Disordered" evidence="1">
    <location>
        <begin position="108"/>
        <end position="155"/>
    </location>
</feature>
<evidence type="ECO:0000313" key="3">
    <source>
        <dbReference type="Proteomes" id="UP000600918"/>
    </source>
</evidence>
<dbReference type="Proteomes" id="UP000600918">
    <property type="component" value="Unassembled WGS sequence"/>
</dbReference>
<feature type="compositionally biased region" description="Basic residues" evidence="1">
    <location>
        <begin position="144"/>
        <end position="154"/>
    </location>
</feature>
<dbReference type="EMBL" id="JACSDY010000005">
    <property type="protein sequence ID" value="KAF7427738.1"/>
    <property type="molecule type" value="Genomic_DNA"/>
</dbReference>
<protein>
    <submittedName>
        <fullName evidence="2">Uncharacterized protein</fullName>
    </submittedName>
</protein>
<reference evidence="2" key="1">
    <citation type="journal article" date="2020" name="G3 (Bethesda)">
        <title>High-Quality Assemblies for Three Invasive Social Wasps from the &lt;i&gt;Vespula&lt;/i&gt; Genus.</title>
        <authorList>
            <person name="Harrop T.W.R."/>
            <person name="Guhlin J."/>
            <person name="McLaughlin G.M."/>
            <person name="Permina E."/>
            <person name="Stockwell P."/>
            <person name="Gilligan J."/>
            <person name="Le Lec M.F."/>
            <person name="Gruber M.A.M."/>
            <person name="Quinn O."/>
            <person name="Lovegrove M."/>
            <person name="Duncan E.J."/>
            <person name="Remnant E.J."/>
            <person name="Van Eeckhoven J."/>
            <person name="Graham B."/>
            <person name="Knapp R.A."/>
            <person name="Langford K.W."/>
            <person name="Kronenberg Z."/>
            <person name="Press M.O."/>
            <person name="Eacker S.M."/>
            <person name="Wilson-Rankin E.E."/>
            <person name="Purcell J."/>
            <person name="Lester P.J."/>
            <person name="Dearden P.K."/>
        </authorList>
    </citation>
    <scope>NUCLEOTIDE SEQUENCE</scope>
    <source>
        <strain evidence="2">Volc-1</strain>
    </source>
</reference>
<keyword evidence="3" id="KW-1185">Reference proteome</keyword>
<feature type="compositionally biased region" description="Basic and acidic residues" evidence="1">
    <location>
        <begin position="108"/>
        <end position="143"/>
    </location>
</feature>
<proteinExistence type="predicted"/>
<evidence type="ECO:0000256" key="1">
    <source>
        <dbReference type="SAM" id="MobiDB-lite"/>
    </source>
</evidence>
<organism evidence="2 3">
    <name type="scientific">Vespula pensylvanica</name>
    <name type="common">Western yellow jacket</name>
    <name type="synonym">Wasp</name>
    <dbReference type="NCBI Taxonomy" id="30213"/>
    <lineage>
        <taxon>Eukaryota</taxon>
        <taxon>Metazoa</taxon>
        <taxon>Ecdysozoa</taxon>
        <taxon>Arthropoda</taxon>
        <taxon>Hexapoda</taxon>
        <taxon>Insecta</taxon>
        <taxon>Pterygota</taxon>
        <taxon>Neoptera</taxon>
        <taxon>Endopterygota</taxon>
        <taxon>Hymenoptera</taxon>
        <taxon>Apocrita</taxon>
        <taxon>Aculeata</taxon>
        <taxon>Vespoidea</taxon>
        <taxon>Vespidae</taxon>
        <taxon>Vespinae</taxon>
        <taxon>Vespula</taxon>
    </lineage>
</organism>
<sequence length="717" mass="76448">MKGSFLSTFPFRSIMRVYFLIGVIALAAALEDAALQSQIYGDRLDQKKSVIDKIFNIPITAVKQTAVVAQSFTPENKETIDNIFQIPISTLEAVGSLVKTTSSQRLENADEIQKRRQERRDRIQAQREEQRLRREQIQNERLQKKASRYPRHHQKDPFGFNSLTKLFINHHGALYKPHQIHSLLGNYHCCSSNGHGGNNGGNHGSHGNYGGVHEILGDSEHGPNMYQVHEEINEENDSVGTFFGHFSLNSSKDKLQNKVAPSIDKERNDSIFENISTKKKNKSRYPYDEPPLQNKLPFLQFTRDGVRVNFAGYHAETGLGGFLGNSQTGGGLHASAGTPFGPQASAGLGGLLNGNNANAGGGLFAQAGLGHNRPAARAGLGGILDGSGNSNNPNAAGNLFAEAGLGNNLPGARAGLGGVLDGSGNSNNPVAGNLFAEAGLGNNLPAARTGLEGVLNGNENKPNSDNVHYDTVSSNTASIKPSTSHTNIQLISGSIPKNHKNQRAIVSKSLVLVNEPVPESKYSSPVGTSAELYGNVYPDANAGYVSDKSASENVQKIPTSRDRSVEENRKINESTTSINGLISLKGVVTANAGANGNAAVGSNVNTAQEQPVLNHWYLRKRFRTGPLRKQIIQSSSVIPVSVPIPASTSSATSGTASGAASASGEIISRVNTDGLTGSDITFVGSKTYKPGSFFDDIFNIPISTLTAVNQLLRNNVG</sequence>
<accession>A0A834P4K7</accession>
<name>A0A834P4K7_VESPE</name>
<dbReference type="AlphaFoldDB" id="A0A834P4K7"/>
<gene>
    <name evidence="2" type="ORF">H0235_007432</name>
</gene>
<comment type="caution">
    <text evidence="2">The sequence shown here is derived from an EMBL/GenBank/DDBJ whole genome shotgun (WGS) entry which is preliminary data.</text>
</comment>